<proteinExistence type="inferred from homology"/>
<dbReference type="PIRSF" id="PIRSF005211">
    <property type="entry name" value="Ab_hydro_YheT"/>
    <property type="match status" value="1"/>
</dbReference>
<accession>S2KT57</accession>
<evidence type="ECO:0000259" key="3">
    <source>
        <dbReference type="Pfam" id="PF00561"/>
    </source>
</evidence>
<comment type="similarity">
    <text evidence="1">Belongs to the AB hydrolase superfamily. AB hydrolase 4 family.</text>
</comment>
<dbReference type="AlphaFoldDB" id="S2KT57"/>
<dbReference type="OrthoDB" id="332676at2"/>
<dbReference type="SUPFAM" id="SSF53474">
    <property type="entry name" value="alpha/beta-Hydrolases"/>
    <property type="match status" value="1"/>
</dbReference>
<name>S2KT57_BILW3</name>
<dbReference type="PANTHER" id="PTHR10794">
    <property type="entry name" value="ABHYDROLASE DOMAIN-CONTAINING PROTEIN"/>
    <property type="match status" value="1"/>
</dbReference>
<comment type="caution">
    <text evidence="4">The sequence shown here is derived from an EMBL/GenBank/DDBJ whole genome shotgun (WGS) entry which is preliminary data.</text>
</comment>
<dbReference type="InterPro" id="IPR012020">
    <property type="entry name" value="ABHD4"/>
</dbReference>
<evidence type="ECO:0000313" key="4">
    <source>
        <dbReference type="EMBL" id="EPC05890.1"/>
    </source>
</evidence>
<dbReference type="HOGENOM" id="CLU_032487_0_0_7"/>
<reference evidence="4 5" key="2">
    <citation type="submission" date="2013-04" db="EMBL/GenBank/DDBJ databases">
        <title>The Genome Sequence of Bilophila wadsworthia 3_1_6.</title>
        <authorList>
            <consortium name="The Broad Institute Genomics Platform"/>
            <person name="Earl A."/>
            <person name="Ward D."/>
            <person name="Feldgarden M."/>
            <person name="Gevers D."/>
            <person name="Sibley C."/>
            <person name="Strauss J."/>
            <person name="Allen-Vercoe E."/>
            <person name="Walker B."/>
            <person name="Young S."/>
            <person name="Zeng Q."/>
            <person name="Gargeya S."/>
            <person name="Fitzgerald M."/>
            <person name="Haas B."/>
            <person name="Abouelleil A."/>
            <person name="Allen A.W."/>
            <person name="Alvarado L."/>
            <person name="Arachchi H.M."/>
            <person name="Berlin A.M."/>
            <person name="Chapman S.B."/>
            <person name="Gainer-Dewar J."/>
            <person name="Goldberg J."/>
            <person name="Griggs A."/>
            <person name="Gujja S."/>
            <person name="Hansen M."/>
            <person name="Howarth C."/>
            <person name="Imamovic A."/>
            <person name="Ireland A."/>
            <person name="Larimer J."/>
            <person name="McCowan C."/>
            <person name="Murphy C."/>
            <person name="Pearson M."/>
            <person name="Poon T.W."/>
            <person name="Priest M."/>
            <person name="Roberts A."/>
            <person name="Saif S."/>
            <person name="Shea T."/>
            <person name="Sisk P."/>
            <person name="Sykes S."/>
            <person name="Wortman J."/>
            <person name="Nusbaum C."/>
            <person name="Birren B."/>
        </authorList>
    </citation>
    <scope>NUCLEOTIDE SEQUENCE [LARGE SCALE GENOMIC DNA]</scope>
    <source>
        <strain evidence="4 5">3_1_6</strain>
    </source>
</reference>
<feature type="domain" description="AB hydrolase-1" evidence="3">
    <location>
        <begin position="67"/>
        <end position="302"/>
    </location>
</feature>
<evidence type="ECO:0000256" key="1">
    <source>
        <dbReference type="ARBA" id="ARBA00010884"/>
    </source>
</evidence>
<dbReference type="InterPro" id="IPR050960">
    <property type="entry name" value="AB_hydrolase_4_sf"/>
</dbReference>
<dbReference type="Pfam" id="PF00561">
    <property type="entry name" value="Abhydrolase_1"/>
    <property type="match status" value="1"/>
</dbReference>
<keyword evidence="5" id="KW-1185">Reference proteome</keyword>
<dbReference type="GO" id="GO:0047372">
    <property type="term" value="F:monoacylglycerol lipase activity"/>
    <property type="evidence" value="ECO:0007669"/>
    <property type="project" value="TreeGrafter"/>
</dbReference>
<reference evidence="4 5" key="1">
    <citation type="submission" date="2010-10" db="EMBL/GenBank/DDBJ databases">
        <authorList>
            <consortium name="The Broad Institute Genome Sequencing Platform"/>
            <person name="Ward D."/>
            <person name="Earl A."/>
            <person name="Feldgarden M."/>
            <person name="Young S.K."/>
            <person name="Gargeya S."/>
            <person name="Zeng Q."/>
            <person name="Alvarado L."/>
            <person name="Berlin A."/>
            <person name="Bochicchio J."/>
            <person name="Chapman S.B."/>
            <person name="Chen Z."/>
            <person name="Freedman E."/>
            <person name="Gellesch M."/>
            <person name="Goldberg J."/>
            <person name="Griggs A."/>
            <person name="Gujja S."/>
            <person name="Heilman E."/>
            <person name="Heiman D."/>
            <person name="Howarth C."/>
            <person name="Mehta T."/>
            <person name="Neiman D."/>
            <person name="Pearson M."/>
            <person name="Roberts A."/>
            <person name="Saif S."/>
            <person name="Shea T."/>
            <person name="Shenoy N."/>
            <person name="Sisk P."/>
            <person name="Stolte C."/>
            <person name="Sykes S."/>
            <person name="White J."/>
            <person name="Yandava C."/>
            <person name="Allen-Vercoe E."/>
            <person name="Sibley C."/>
            <person name="Ambrose C.E."/>
            <person name="Strauss J."/>
            <person name="Daigneault M."/>
            <person name="Haas B."/>
            <person name="Nusbaum C."/>
            <person name="Birren B."/>
        </authorList>
    </citation>
    <scope>NUCLEOTIDE SEQUENCE [LARGE SCALE GENOMIC DNA]</scope>
    <source>
        <strain evidence="4 5">3_1_6</strain>
    </source>
</reference>
<dbReference type="GO" id="GO:0034338">
    <property type="term" value="F:short-chain carboxylesterase activity"/>
    <property type="evidence" value="ECO:0007669"/>
    <property type="project" value="TreeGrafter"/>
</dbReference>
<protein>
    <recommendedName>
        <fullName evidence="3">AB hydrolase-1 domain-containing protein</fullName>
    </recommendedName>
</protein>
<dbReference type="InterPro" id="IPR029058">
    <property type="entry name" value="AB_hydrolase_fold"/>
</dbReference>
<evidence type="ECO:0000256" key="2">
    <source>
        <dbReference type="PIRSR" id="PIRSR005211-1"/>
    </source>
</evidence>
<dbReference type="eggNOG" id="COG0429">
    <property type="taxonomic scope" value="Bacteria"/>
</dbReference>
<dbReference type="GeneID" id="78085068"/>
<dbReference type="InterPro" id="IPR000073">
    <property type="entry name" value="AB_hydrolase_1"/>
</dbReference>
<dbReference type="Gene3D" id="3.40.50.1820">
    <property type="entry name" value="alpha/beta hydrolase"/>
    <property type="match status" value="1"/>
</dbReference>
<organism evidence="4 5">
    <name type="scientific">Bilophila wadsworthia (strain 3_1_6)</name>
    <dbReference type="NCBI Taxonomy" id="563192"/>
    <lineage>
        <taxon>Bacteria</taxon>
        <taxon>Pseudomonadati</taxon>
        <taxon>Thermodesulfobacteriota</taxon>
        <taxon>Desulfovibrionia</taxon>
        <taxon>Desulfovibrionales</taxon>
        <taxon>Desulfovibrionaceae</taxon>
        <taxon>Bilophila</taxon>
    </lineage>
</organism>
<feature type="active site" description="Charge relay system" evidence="2">
    <location>
        <position position="143"/>
    </location>
</feature>
<evidence type="ECO:0000313" key="5">
    <source>
        <dbReference type="Proteomes" id="UP000006034"/>
    </source>
</evidence>
<sequence>MPVVNHSSYNSPIWLRNGHLQTIWPVLFRNPPLPSLWRERLETPDGDFIDIDHIPACAGIRSGRVAILSHGLEGNSTRRYMLGMAEALNRRGWDVVARNFRGCSGEMNHTLPLYHGGETDDLHLVVQYCVSLGYGSIVLVGFSMGGNQTLKYLGERDRTIPSQVSAAVAVSVPCDMEGAAEVLSLPSRAPYMAYFLRTLRRKVEEKHSRFPDRIDIDGLDRIRTFSEFDDRYTAPLHGFDSARHYWRESGCLRFLEHIDVPFLLINASDDPFLSPDCYPNRIAEANAAMTLEMPPWGGHVGFVTPGQDLYWSEKRAADFLEYICGSVHEVIQ</sequence>
<gene>
    <name evidence="4" type="ORF">HMPREF0179_05174</name>
</gene>
<dbReference type="PANTHER" id="PTHR10794:SF94">
    <property type="entry name" value="ESTERASE YHET-RELATED"/>
    <property type="match status" value="1"/>
</dbReference>
<feature type="active site" description="Charge relay system" evidence="2">
    <location>
        <position position="299"/>
    </location>
</feature>
<dbReference type="RefSeq" id="WP_016360591.1">
    <property type="nucleotide sequence ID" value="NZ_KE150238.1"/>
</dbReference>
<feature type="active site" description="Charge relay system" evidence="2">
    <location>
        <position position="270"/>
    </location>
</feature>
<dbReference type="Proteomes" id="UP000006034">
    <property type="component" value="Unassembled WGS sequence"/>
</dbReference>
<dbReference type="EMBL" id="ADCP02000001">
    <property type="protein sequence ID" value="EPC05890.1"/>
    <property type="molecule type" value="Genomic_DNA"/>
</dbReference>